<dbReference type="PANTHER" id="PTHR43217:SF2">
    <property type="entry name" value="SUCCINATE-SEMIALDEHYDE DEHYDROGENASE [NADP(+)]"/>
    <property type="match status" value="1"/>
</dbReference>
<dbReference type="PANTHER" id="PTHR43217">
    <property type="entry name" value="SUCCINATE SEMIALDEHYDE DEHYDROGENASE [NAD(P)+] SAD"/>
    <property type="match status" value="1"/>
</dbReference>
<accession>A0A2X4U478</accession>
<dbReference type="EC" id="1.2.1.79" evidence="5"/>
<dbReference type="AlphaFoldDB" id="A0A2X4U478"/>
<evidence type="ECO:0000313" key="6">
    <source>
        <dbReference type="Proteomes" id="UP000248731"/>
    </source>
</evidence>
<dbReference type="PROSITE" id="PS00687">
    <property type="entry name" value="ALDEHYDE_DEHYDR_GLU"/>
    <property type="match status" value="1"/>
</dbReference>
<comment type="similarity">
    <text evidence="3">Belongs to the aldehyde dehydrogenase family.</text>
</comment>
<feature type="domain" description="Aldehyde dehydrogenase" evidence="4">
    <location>
        <begin position="4"/>
        <end position="153"/>
    </location>
</feature>
<dbReference type="SUPFAM" id="SSF53720">
    <property type="entry name" value="ALDH-like"/>
    <property type="match status" value="1"/>
</dbReference>
<dbReference type="GO" id="GO:0036243">
    <property type="term" value="F:succinate-semialdehyde dehydrogenase (NADP+) activity"/>
    <property type="evidence" value="ECO:0007669"/>
    <property type="project" value="UniProtKB-EC"/>
</dbReference>
<dbReference type="InterPro" id="IPR016161">
    <property type="entry name" value="Ald_DH/histidinol_DH"/>
</dbReference>
<gene>
    <name evidence="5" type="primary">gabD1</name>
    <name evidence="5" type="ORF">NCTC7307_04896</name>
</gene>
<dbReference type="Proteomes" id="UP000248731">
    <property type="component" value="Chromosome 1"/>
</dbReference>
<reference evidence="5 6" key="1">
    <citation type="submission" date="2018-06" db="EMBL/GenBank/DDBJ databases">
        <authorList>
            <consortium name="Pathogen Informatics"/>
            <person name="Doyle S."/>
        </authorList>
    </citation>
    <scope>NUCLEOTIDE SEQUENCE [LARGE SCALE GENOMIC DNA]</scope>
    <source>
        <strain evidence="5 6">NCTC7307</strain>
    </source>
</reference>
<evidence type="ECO:0000313" key="5">
    <source>
        <dbReference type="EMBL" id="SQI27500.1"/>
    </source>
</evidence>
<evidence type="ECO:0000256" key="3">
    <source>
        <dbReference type="RuleBase" id="RU003345"/>
    </source>
</evidence>
<feature type="active site" evidence="2">
    <location>
        <position position="74"/>
    </location>
</feature>
<dbReference type="InterPro" id="IPR015590">
    <property type="entry name" value="Aldehyde_DH_dom"/>
</dbReference>
<evidence type="ECO:0000256" key="2">
    <source>
        <dbReference type="PROSITE-ProRule" id="PRU10007"/>
    </source>
</evidence>
<sequence length="158" mass="17079">MPSIVPHCAETFAHLVREAGAPDGAWTNLFISSDQVANIISDPRVQGAALTGSEKAGSAVAAQAAKHIKKATLELGGNDVFVVLDDADIEKAVKIGVQARLTNAGRCVRGEALYPCMRKIADRFLSQFTEAFSKVKMGDQMDAATELGHCRRKMRWKH</sequence>
<dbReference type="GO" id="GO:0004777">
    <property type="term" value="F:succinate-semialdehyde dehydrogenase (NAD+) activity"/>
    <property type="evidence" value="ECO:0007669"/>
    <property type="project" value="TreeGrafter"/>
</dbReference>
<dbReference type="InterPro" id="IPR047110">
    <property type="entry name" value="GABD/Sad-like"/>
</dbReference>
<dbReference type="Gene3D" id="3.40.605.10">
    <property type="entry name" value="Aldehyde Dehydrogenase, Chain A, domain 1"/>
    <property type="match status" value="1"/>
</dbReference>
<evidence type="ECO:0000256" key="1">
    <source>
        <dbReference type="ARBA" id="ARBA00023002"/>
    </source>
</evidence>
<organism evidence="5 6">
    <name type="scientific">Salmonella enterica subsp. arizonae</name>
    <dbReference type="NCBI Taxonomy" id="59203"/>
    <lineage>
        <taxon>Bacteria</taxon>
        <taxon>Pseudomonadati</taxon>
        <taxon>Pseudomonadota</taxon>
        <taxon>Gammaproteobacteria</taxon>
        <taxon>Enterobacterales</taxon>
        <taxon>Enterobacteriaceae</taxon>
        <taxon>Salmonella</taxon>
    </lineage>
</organism>
<dbReference type="InterPro" id="IPR016162">
    <property type="entry name" value="Ald_DH_N"/>
</dbReference>
<name>A0A2X4U478_SALER</name>
<protein>
    <submittedName>
        <fullName evidence="5">Aldehyde dehydrogenase</fullName>
        <ecNumber evidence="5">1.2.1.79</ecNumber>
    </submittedName>
</protein>
<dbReference type="InterPro" id="IPR029510">
    <property type="entry name" value="Ald_DH_CS_GLU"/>
</dbReference>
<keyword evidence="1 3" id="KW-0560">Oxidoreductase</keyword>
<evidence type="ECO:0000259" key="4">
    <source>
        <dbReference type="Pfam" id="PF00171"/>
    </source>
</evidence>
<keyword evidence="6" id="KW-1185">Reference proteome</keyword>
<dbReference type="Gene3D" id="3.40.309.10">
    <property type="entry name" value="Aldehyde Dehydrogenase, Chain A, domain 2"/>
    <property type="match status" value="1"/>
</dbReference>
<dbReference type="EMBL" id="LS483466">
    <property type="protein sequence ID" value="SQI27500.1"/>
    <property type="molecule type" value="Genomic_DNA"/>
</dbReference>
<dbReference type="Pfam" id="PF00171">
    <property type="entry name" value="Aldedh"/>
    <property type="match status" value="1"/>
</dbReference>
<dbReference type="InterPro" id="IPR016163">
    <property type="entry name" value="Ald_DH_C"/>
</dbReference>
<proteinExistence type="inferred from homology"/>